<dbReference type="Gene3D" id="2.30.29.30">
    <property type="entry name" value="Pleckstrin-homology domain (PH domain)/Phosphotyrosine-binding domain (PTB)"/>
    <property type="match status" value="1"/>
</dbReference>
<dbReference type="PANTHER" id="PTHR10807:SF128">
    <property type="entry name" value="PHOSPHATIDYLINOSITOL-3,5-BISPHOSPHATE 3-PHOSPHATASE"/>
    <property type="match status" value="1"/>
</dbReference>
<proteinExistence type="inferred from homology"/>
<dbReference type="SUPFAM" id="SSF52799">
    <property type="entry name" value="(Phosphotyrosine protein) phosphatases II"/>
    <property type="match status" value="1"/>
</dbReference>
<dbReference type="GO" id="GO:0005737">
    <property type="term" value="C:cytoplasm"/>
    <property type="evidence" value="ECO:0007669"/>
    <property type="project" value="TreeGrafter"/>
</dbReference>
<dbReference type="InterPro" id="IPR016130">
    <property type="entry name" value="Tyr_Pase_AS"/>
</dbReference>
<evidence type="ECO:0000313" key="8">
    <source>
        <dbReference type="Proteomes" id="UP001165085"/>
    </source>
</evidence>
<dbReference type="InterPro" id="IPR011992">
    <property type="entry name" value="EF-hand-dom_pair"/>
</dbReference>
<dbReference type="GO" id="GO:0005509">
    <property type="term" value="F:calcium ion binding"/>
    <property type="evidence" value="ECO:0007669"/>
    <property type="project" value="InterPro"/>
</dbReference>
<dbReference type="InterPro" id="IPR011993">
    <property type="entry name" value="PH-like_dom_sf"/>
</dbReference>
<feature type="compositionally biased region" description="Polar residues" evidence="4">
    <location>
        <begin position="24"/>
        <end position="38"/>
    </location>
</feature>
<feature type="compositionally biased region" description="Pro residues" evidence="4">
    <location>
        <begin position="78"/>
        <end position="90"/>
    </location>
</feature>
<dbReference type="Gene3D" id="1.10.238.10">
    <property type="entry name" value="EF-hand"/>
    <property type="match status" value="1"/>
</dbReference>
<evidence type="ECO:0000256" key="1">
    <source>
        <dbReference type="ARBA" id="ARBA00007471"/>
    </source>
</evidence>
<evidence type="ECO:0000256" key="3">
    <source>
        <dbReference type="PIRSR" id="PIRSR630564-2"/>
    </source>
</evidence>
<dbReference type="SMART" id="SM00404">
    <property type="entry name" value="PTPc_motif"/>
    <property type="match status" value="1"/>
</dbReference>
<feature type="domain" description="Myotubularin phosphatase" evidence="6">
    <location>
        <begin position="488"/>
        <end position="875"/>
    </location>
</feature>
<dbReference type="PROSITE" id="PS50222">
    <property type="entry name" value="EF_HAND_2"/>
    <property type="match status" value="1"/>
</dbReference>
<dbReference type="InterPro" id="IPR003595">
    <property type="entry name" value="Tyr_Pase_cat"/>
</dbReference>
<dbReference type="Proteomes" id="UP001165085">
    <property type="component" value="Unassembled WGS sequence"/>
</dbReference>
<evidence type="ECO:0008006" key="9">
    <source>
        <dbReference type="Google" id="ProtNLM"/>
    </source>
</evidence>
<dbReference type="CDD" id="cd14507">
    <property type="entry name" value="PTP-MTM-like"/>
    <property type="match status" value="1"/>
</dbReference>
<dbReference type="InterPro" id="IPR010569">
    <property type="entry name" value="Myotubularin-like_Pase_dom"/>
</dbReference>
<dbReference type="AlphaFoldDB" id="A0A9W7ACX2"/>
<protein>
    <recommendedName>
        <fullName evidence="9">Phosphatidylinositol-3-phosphatase</fullName>
    </recommendedName>
</protein>
<dbReference type="SUPFAM" id="SSF50729">
    <property type="entry name" value="PH domain-like"/>
    <property type="match status" value="1"/>
</dbReference>
<dbReference type="Pfam" id="PF06602">
    <property type="entry name" value="Myotub-related"/>
    <property type="match status" value="1"/>
</dbReference>
<dbReference type="CDD" id="cd00051">
    <property type="entry name" value="EFh"/>
    <property type="match status" value="1"/>
</dbReference>
<organism evidence="7 8">
    <name type="scientific">Triparma strigata</name>
    <dbReference type="NCBI Taxonomy" id="1606541"/>
    <lineage>
        <taxon>Eukaryota</taxon>
        <taxon>Sar</taxon>
        <taxon>Stramenopiles</taxon>
        <taxon>Ochrophyta</taxon>
        <taxon>Bolidophyceae</taxon>
        <taxon>Parmales</taxon>
        <taxon>Triparmaceae</taxon>
        <taxon>Triparma</taxon>
    </lineage>
</organism>
<reference evidence="8" key="1">
    <citation type="journal article" date="2023" name="Commun. Biol.">
        <title>Genome analysis of Parmales, the sister group of diatoms, reveals the evolutionary specialization of diatoms from phago-mixotrophs to photoautotrophs.</title>
        <authorList>
            <person name="Ban H."/>
            <person name="Sato S."/>
            <person name="Yoshikawa S."/>
            <person name="Yamada K."/>
            <person name="Nakamura Y."/>
            <person name="Ichinomiya M."/>
            <person name="Sato N."/>
            <person name="Blanc-Mathieu R."/>
            <person name="Endo H."/>
            <person name="Kuwata A."/>
            <person name="Ogata H."/>
        </authorList>
    </citation>
    <scope>NUCLEOTIDE SEQUENCE [LARGE SCALE GENOMIC DNA]</scope>
    <source>
        <strain evidence="8">NIES 3701</strain>
    </source>
</reference>
<dbReference type="InterPro" id="IPR030564">
    <property type="entry name" value="Myotubularin"/>
</dbReference>
<evidence type="ECO:0000259" key="5">
    <source>
        <dbReference type="PROSITE" id="PS50222"/>
    </source>
</evidence>
<dbReference type="SUPFAM" id="SSF47473">
    <property type="entry name" value="EF-hand"/>
    <property type="match status" value="1"/>
</dbReference>
<evidence type="ECO:0000259" key="6">
    <source>
        <dbReference type="PROSITE" id="PS51339"/>
    </source>
</evidence>
<sequence length="900" mass="100987">MSGNSTEDDLVHRASLPPTAGNDRPNSLELTQSSQSCRSIPGAPEPSQLLGSDPSSDTPPMNKAARKQPKRTSYIPAFPKPSVPPPPPPVDLSEIASRENSANSSATVEFSGGNTILNFKCKIKSTPLGILKSANIELDLAEMVMRKVKDKDKPSVGIDVDRIVSTRIHAKNNTELDVQFMSDILGAPIQNKRYIFSGNEEAIRFQTHLDVMRASGAKLKQIFGELDKRNTGQISKHSLHKAMKENGMLTDGSAVEMSEAEKMIALADSDVSAGIDFVEFFRLFMFTPCITVHQALTEWRNKVALVQRKRTSSETANLGQQGIAGKGGGDMSKYDGSWVVGGEVIMNVVENVRYSFGSKARDNLNGDNHHWVGTLSVTNYRLVLQSHISGSQTAFTRHEVNEYFDRFDIPVNNIYSISKLDSSCVLIVCKDLRHILVSFEPNETFVQTLVGAISSLAFTSEGPKDTFAFSHALQAKNPKKKLDGLVNGWDLFQPMKEFERLGLVNSPHARFYRIWSDNFSLSDTYPLHVCVPSGMSESDIMLAAKFRSKCRMPAVSWRNKKNGAVLVRSAQPMVGLKSSRNASDEKLLNLYRVRGDPHNPLDLEDPSTLYILDARKILAATGNQVQGKGTEIIANYAHAELVYCNIENIHVMRDSVNAVGQASTLQDQGELKGGFADHIKESLWLRHVQLVMKASVLAAERIELNDSSVLVHCSDGWDRTSQMSATCMLLLDPYYRTIEGFATLIEKEWLDFGHKFKDRHGQGSDKHPNERSPVFVQWLDTVHQLMHQFPTAFELNEELLVFVADHLHSCLFGTFLGNNAKERKELQLKEKTISIWTYVLSKRERFVNQAFKSDDKKILWPSTSIKKMILWERYFCRWDFECHPREGEGVKWRDDWGEKI</sequence>
<dbReference type="EMBL" id="BRXY01000105">
    <property type="protein sequence ID" value="GMH66069.1"/>
    <property type="molecule type" value="Genomic_DNA"/>
</dbReference>
<name>A0A9W7ACX2_9STRA</name>
<dbReference type="PROSITE" id="PS51339">
    <property type="entry name" value="PPASE_MYOTUBULARIN"/>
    <property type="match status" value="1"/>
</dbReference>
<comment type="similarity">
    <text evidence="1">Belongs to the protein-tyrosine phosphatase family. Non-receptor class myotubularin subfamily.</text>
</comment>
<feature type="region of interest" description="Disordered" evidence="4">
    <location>
        <begin position="1"/>
        <end position="106"/>
    </location>
</feature>
<accession>A0A9W7ACX2</accession>
<gene>
    <name evidence="7" type="ORF">TrST_g10197</name>
</gene>
<feature type="domain" description="EF-hand" evidence="5">
    <location>
        <begin position="214"/>
        <end position="249"/>
    </location>
</feature>
<dbReference type="PROSITE" id="PS00383">
    <property type="entry name" value="TYR_PHOSPHATASE_1"/>
    <property type="match status" value="1"/>
</dbReference>
<evidence type="ECO:0000256" key="2">
    <source>
        <dbReference type="PIRSR" id="PIRSR630564-1"/>
    </source>
</evidence>
<dbReference type="InterPro" id="IPR029021">
    <property type="entry name" value="Prot-tyrosine_phosphatase-like"/>
</dbReference>
<evidence type="ECO:0000313" key="7">
    <source>
        <dbReference type="EMBL" id="GMH66069.1"/>
    </source>
</evidence>
<feature type="active site" description="Phosphocysteine intermediate" evidence="2">
    <location>
        <position position="713"/>
    </location>
</feature>
<dbReference type="OrthoDB" id="271628at2759"/>
<keyword evidence="8" id="KW-1185">Reference proteome</keyword>
<dbReference type="PANTHER" id="PTHR10807">
    <property type="entry name" value="MYOTUBULARIN-RELATED"/>
    <property type="match status" value="1"/>
</dbReference>
<feature type="compositionally biased region" description="Polar residues" evidence="4">
    <location>
        <begin position="49"/>
        <end position="59"/>
    </location>
</feature>
<feature type="binding site" evidence="3">
    <location>
        <begin position="648"/>
        <end position="649"/>
    </location>
    <ligand>
        <name>substrate</name>
    </ligand>
</feature>
<evidence type="ECO:0000256" key="4">
    <source>
        <dbReference type="SAM" id="MobiDB-lite"/>
    </source>
</evidence>
<feature type="binding site" evidence="3">
    <location>
        <begin position="713"/>
        <end position="719"/>
    </location>
    <ligand>
        <name>substrate</name>
    </ligand>
</feature>
<comment type="caution">
    <text evidence="7">The sequence shown here is derived from an EMBL/GenBank/DDBJ whole genome shotgun (WGS) entry which is preliminary data.</text>
</comment>
<dbReference type="InterPro" id="IPR002048">
    <property type="entry name" value="EF_hand_dom"/>
</dbReference>